<dbReference type="PANTHER" id="PTHR10742:SF410">
    <property type="entry name" value="LYSINE-SPECIFIC HISTONE DEMETHYLASE 2"/>
    <property type="match status" value="1"/>
</dbReference>
<evidence type="ECO:0000313" key="8">
    <source>
        <dbReference type="EMBL" id="BAF90482.1"/>
    </source>
</evidence>
<keyword evidence="9" id="KW-1185">Reference proteome</keyword>
<evidence type="ECO:0000256" key="3">
    <source>
        <dbReference type="ARBA" id="ARBA00012535"/>
    </source>
</evidence>
<evidence type="ECO:0000313" key="9">
    <source>
        <dbReference type="Proteomes" id="UP000000270"/>
    </source>
</evidence>
<sequence>MTAAPDVVIVGAGAAGLAAARTLRAAGVSFRVLEASARTGGRAFTESESLGQPWDHGCHWLHDAEDNPFVGIAETLGFRFLKSDGRRNRRLHLGRRMADAGEQAASLRAVHEAFEAIAAAGEAGRDVPAAEVLAEHPSDPRWAGLVRQWVALMTAQDPETVSTLDYSRYRDTDHNWPVIDGYGALVRAAGADVPVTLSCPVRRIDWSGPGVRLETDAGTLAAKAAIVTVSTQVIADGQLGFFPALPPALAEAFAALPLGVAEKVALSFDRDVFGIAERTGLGVLDEDAPGRGPFQFQLLPGSRSAAIGHMAGEMGARLLKDGPDAMAAAALDALCAVFGEDVRRHVRGTHTTGWAQEPFIRGAYSCALPGQAEARAALFEPLAERIHFAGEAVHPYAFSTAHGAHLSGITAAERCIGALAA</sequence>
<dbReference type="Proteomes" id="UP000000270">
    <property type="component" value="Chromosome"/>
</dbReference>
<reference evidence="8 9" key="1">
    <citation type="journal article" date="2007" name="Appl. Environ. Microbiol.">
        <title>Rhizobial factors required for stem nodule maturation and maintenance in Sesbania rostrata-Azorhizobium caulinodans ORS571 symbiosis.</title>
        <authorList>
            <person name="Suzuki S."/>
            <person name="Aono T."/>
            <person name="Lee KB."/>
            <person name="Suzuki T."/>
            <person name="Liu CT."/>
            <person name="Miwa H."/>
            <person name="Wakao S."/>
            <person name="Iki T."/>
            <person name="Oyaizu H."/>
        </authorList>
    </citation>
    <scope>NUCLEOTIDE SEQUENCE [LARGE SCALE GENOMIC DNA]</scope>
    <source>
        <strain evidence="9">ATCC 43989 / DSM 5975 / JCM 20966 / LMG 6465 / NBRC 14845 / NCIMB 13405 / ORS 571</strain>
    </source>
</reference>
<dbReference type="Gene3D" id="3.50.50.60">
    <property type="entry name" value="FAD/NAD(P)-binding domain"/>
    <property type="match status" value="1"/>
</dbReference>
<dbReference type="EC" id="1.13.12.3" evidence="3"/>
<comment type="pathway">
    <text evidence="1">Plant hormone metabolism; auxin biosynthesis.</text>
</comment>
<dbReference type="EMBL" id="AP009384">
    <property type="protein sequence ID" value="BAF90482.1"/>
    <property type="molecule type" value="Genomic_DNA"/>
</dbReference>
<feature type="domain" description="Amine oxidase" evidence="7">
    <location>
        <begin position="15"/>
        <end position="416"/>
    </location>
</feature>
<dbReference type="InterPro" id="IPR050281">
    <property type="entry name" value="Flavin_monoamine_oxidase"/>
</dbReference>
<dbReference type="KEGG" id="azc:AZC_4484"/>
<keyword evidence="5" id="KW-0073">Auxin biosynthesis</keyword>
<dbReference type="GO" id="GO:0050361">
    <property type="term" value="F:tryptophan 2-monooxygenase activity"/>
    <property type="evidence" value="ECO:0007669"/>
    <property type="project" value="UniProtKB-EC"/>
</dbReference>
<reference evidence="8 9" key="6">
    <citation type="journal article" date="2011" name="Appl. Environ. Microbiol.">
        <title>Involvement of the azorhizobial chromosome partition gene (parA) in the onset of bacteroid differentiation during Sesbania rostrata stem nodule development.</title>
        <authorList>
            <person name="Liu CT."/>
            <person name="Lee KB."/>
            <person name="Wang YS."/>
            <person name="Peng MH."/>
            <person name="Lee KT."/>
            <person name="Suzuki S."/>
            <person name="Suzuki T."/>
            <person name="Oyaizu H."/>
        </authorList>
    </citation>
    <scope>NUCLEOTIDE SEQUENCE [LARGE SCALE GENOMIC DNA]</scope>
    <source>
        <strain evidence="9">ATCC 43989 / DSM 5975 / JCM 20966 / LMG 6465 / NBRC 14845 / NCIMB 13405 / ORS 571</strain>
    </source>
</reference>
<dbReference type="InterPro" id="IPR036188">
    <property type="entry name" value="FAD/NAD-bd_sf"/>
</dbReference>
<reference evidence="8 9" key="4">
    <citation type="journal article" date="2009" name="Appl. Environ. Microbiol.">
        <title>Comparative genome-wide transcriptional profiling of Azorhizobium caulinodans ORS571 grown under free-living and symbiotic conditions.</title>
        <authorList>
            <person name="Tsukada S."/>
            <person name="Aono T."/>
            <person name="Akiba N."/>
            <person name="Lee KB."/>
            <person name="Liu CT."/>
            <person name="Toyazaki H."/>
            <person name="Oyaizu H."/>
        </authorList>
    </citation>
    <scope>NUCLEOTIDE SEQUENCE [LARGE SCALE GENOMIC DNA]</scope>
    <source>
        <strain evidence="9">ATCC 43989 / DSM 5975 / JCM 20966 / LMG 6465 / NBRC 14845 / NCIMB 13405 / ORS 571</strain>
    </source>
</reference>
<accession>A8HYP3</accession>
<dbReference type="PRINTS" id="PR00420">
    <property type="entry name" value="RNGMNOXGNASE"/>
</dbReference>
<dbReference type="eggNOG" id="COG1231">
    <property type="taxonomic scope" value="Bacteria"/>
</dbReference>
<dbReference type="InterPro" id="IPR002937">
    <property type="entry name" value="Amino_oxidase"/>
</dbReference>
<reference evidence="9" key="2">
    <citation type="submission" date="2007-04" db="EMBL/GenBank/DDBJ databases">
        <title>Complete genome sequence of the nitrogen-fixing bacterium Azorhizobium caulinodans ORS571.</title>
        <authorList>
            <person name="Lee K.B."/>
            <person name="Backer P.D."/>
            <person name="Aono T."/>
            <person name="Liu C.T."/>
            <person name="Suzuki S."/>
            <person name="Suzuki T."/>
            <person name="Kaneko T."/>
            <person name="Yamada M."/>
            <person name="Tabata S."/>
            <person name="Kupfer D.M."/>
            <person name="Najar F.Z."/>
            <person name="Wiley G.B."/>
            <person name="Roe B."/>
            <person name="Binnewies T."/>
            <person name="Ussery D."/>
            <person name="Vereecke D."/>
            <person name="Gevers D."/>
            <person name="Holsters M."/>
            <person name="Oyaizu H."/>
        </authorList>
    </citation>
    <scope>NUCLEOTIDE SEQUENCE [LARGE SCALE GENOMIC DNA]</scope>
    <source>
        <strain evidence="9">ATCC 43989 / DSM 5975 / JCM 20966 / LMG 6465 / NBRC 14845 / NCIMB 13405 / ORS 571</strain>
    </source>
</reference>
<dbReference type="HOGENOM" id="CLU_004498_10_3_5"/>
<organism evidence="8 9">
    <name type="scientific">Azorhizobium caulinodans (strain ATCC 43989 / DSM 5975 / JCM 20966 / LMG 6465 / NBRC 14845 / NCIMB 13405 / ORS 571)</name>
    <dbReference type="NCBI Taxonomy" id="438753"/>
    <lineage>
        <taxon>Bacteria</taxon>
        <taxon>Pseudomonadati</taxon>
        <taxon>Pseudomonadota</taxon>
        <taxon>Alphaproteobacteria</taxon>
        <taxon>Hyphomicrobiales</taxon>
        <taxon>Xanthobacteraceae</taxon>
        <taxon>Azorhizobium</taxon>
    </lineage>
</organism>
<reference evidence="8 9" key="3">
    <citation type="journal article" date="2008" name="BMC Genomics">
        <title>The genome of the versatile nitrogen fixer Azorhizobium caulinodans ORS571.</title>
        <authorList>
            <person name="Lee KB."/>
            <person name="Backer P.D."/>
            <person name="Aono T."/>
            <person name="Liu CT."/>
            <person name="Suzuki S."/>
            <person name="Suzuki T."/>
            <person name="Kaneko T."/>
            <person name="Yamada M."/>
            <person name="Tabata S."/>
            <person name="Kupfer D.M."/>
            <person name="Najar F.Z."/>
            <person name="Wiley G.B."/>
            <person name="Roe B."/>
            <person name="Binnewies T.T."/>
            <person name="Ussery D.W."/>
            <person name="D'Haeze W."/>
            <person name="Herder J.D."/>
            <person name="Gevers D."/>
            <person name="Vereecke D."/>
            <person name="Holsters M."/>
            <person name="Oyaizu H."/>
        </authorList>
    </citation>
    <scope>NUCLEOTIDE SEQUENCE [LARGE SCALE GENOMIC DNA]</scope>
    <source>
        <strain evidence="9">ATCC 43989 / DSM 5975 / JCM 20966 / LMG 6465 / NBRC 14845 / NCIMB 13405 / ORS 571</strain>
    </source>
</reference>
<evidence type="ECO:0000259" key="7">
    <source>
        <dbReference type="Pfam" id="PF01593"/>
    </source>
</evidence>
<evidence type="ECO:0000256" key="1">
    <source>
        <dbReference type="ARBA" id="ARBA00004814"/>
    </source>
</evidence>
<evidence type="ECO:0000256" key="2">
    <source>
        <dbReference type="ARBA" id="ARBA00005833"/>
    </source>
</evidence>
<comment type="catalytic activity">
    <reaction evidence="6">
        <text>L-tryptophan + O2 = indole-3-acetamide + CO2 + H2O</text>
        <dbReference type="Rhea" id="RHEA:16165"/>
        <dbReference type="ChEBI" id="CHEBI:15377"/>
        <dbReference type="ChEBI" id="CHEBI:15379"/>
        <dbReference type="ChEBI" id="CHEBI:16031"/>
        <dbReference type="ChEBI" id="CHEBI:16526"/>
        <dbReference type="ChEBI" id="CHEBI:57912"/>
        <dbReference type="EC" id="1.13.12.3"/>
    </reaction>
</comment>
<dbReference type="Pfam" id="PF01593">
    <property type="entry name" value="Amino_oxidase"/>
    <property type="match status" value="1"/>
</dbReference>
<dbReference type="SUPFAM" id="SSF51905">
    <property type="entry name" value="FAD/NAD(P)-binding domain"/>
    <property type="match status" value="1"/>
</dbReference>
<dbReference type="AlphaFoldDB" id="A8HYP3"/>
<dbReference type="PANTHER" id="PTHR10742">
    <property type="entry name" value="FLAVIN MONOAMINE OXIDASE"/>
    <property type="match status" value="1"/>
</dbReference>
<evidence type="ECO:0000256" key="4">
    <source>
        <dbReference type="ARBA" id="ARBA00017871"/>
    </source>
</evidence>
<reference evidence="8 9" key="5">
    <citation type="journal article" date="2010" name="Appl. Environ. Microbiol.">
        <title>phrR-like gene praR of Azorhizobium caulinodans ORS571 is essential for symbiosis with Sesbania rostrata and is involved in expression of reb genes.</title>
        <authorList>
            <person name="Akiba N."/>
            <person name="Aono T."/>
            <person name="Toyazaki H."/>
            <person name="Sato S."/>
            <person name="Oyaizu H."/>
        </authorList>
    </citation>
    <scope>NUCLEOTIDE SEQUENCE [LARGE SCALE GENOMIC DNA]</scope>
    <source>
        <strain evidence="9">ATCC 43989 / DSM 5975 / JCM 20966 / LMG 6465 / NBRC 14845 / NCIMB 13405 / ORS 571</strain>
    </source>
</reference>
<proteinExistence type="inferred from homology"/>
<evidence type="ECO:0000256" key="5">
    <source>
        <dbReference type="ARBA" id="ARBA00023070"/>
    </source>
</evidence>
<gene>
    <name evidence="8" type="ordered locus">AZC_4484</name>
</gene>
<comment type="similarity">
    <text evidence="2">Belongs to the tryptophan 2-monooxygenase family.</text>
</comment>
<dbReference type="RefSeq" id="WP_012173003.1">
    <property type="nucleotide sequence ID" value="NC_009937.1"/>
</dbReference>
<dbReference type="GO" id="GO:0009851">
    <property type="term" value="P:auxin biosynthetic process"/>
    <property type="evidence" value="ECO:0007669"/>
    <property type="project" value="UniProtKB-KW"/>
</dbReference>
<dbReference type="SUPFAM" id="SSF54373">
    <property type="entry name" value="FAD-linked reductases, C-terminal domain"/>
    <property type="match status" value="1"/>
</dbReference>
<name>A8HYP3_AZOC5</name>
<protein>
    <recommendedName>
        <fullName evidence="4">Tryptophan 2-monooxygenase</fullName>
        <ecNumber evidence="3">1.13.12.3</ecNumber>
    </recommendedName>
</protein>
<dbReference type="STRING" id="438753.AZC_4484"/>
<evidence type="ECO:0000256" key="6">
    <source>
        <dbReference type="ARBA" id="ARBA00047321"/>
    </source>
</evidence>